<feature type="region of interest" description="Disordered" evidence="1">
    <location>
        <begin position="198"/>
        <end position="221"/>
    </location>
</feature>
<name>A0AAD7IXZ4_9AGAR</name>
<sequence length="303" mass="32884">MARFCASTTPFLWPLSTLPADCPARLPTTLPIRLRSMVPIVHVDASSAADLRSVQVHRRPRTAAPPPLASHRADSPPIPQSFSPCLSHPPNRYTALPSFTTVTDAPTCRLRNTCRPPVPPPIIVHSPIPIPLSCLLRGAAHSDSPVLRSLLPHCTRRALAAPPANRHQAQRPPTPTPTPVIAHRPSFGQPCQLEIEAAMSKPSNSSRRGVEYTSNSGRGDSGRERVALCRFCASCVRRRWSRRLALALFLRRSQPRLGDAHDALSRSEHASSLSFLILMCSESFQAAIAGPGDSLDSASKTWG</sequence>
<keyword evidence="3" id="KW-1185">Reference proteome</keyword>
<comment type="caution">
    <text evidence="2">The sequence shown here is derived from an EMBL/GenBank/DDBJ whole genome shotgun (WGS) entry which is preliminary data.</text>
</comment>
<accession>A0AAD7IXZ4</accession>
<evidence type="ECO:0000256" key="1">
    <source>
        <dbReference type="SAM" id="MobiDB-lite"/>
    </source>
</evidence>
<evidence type="ECO:0000313" key="2">
    <source>
        <dbReference type="EMBL" id="KAJ7751666.1"/>
    </source>
</evidence>
<proteinExistence type="predicted"/>
<protein>
    <submittedName>
        <fullName evidence="2">Uncharacterized protein</fullName>
    </submittedName>
</protein>
<dbReference type="AlphaFoldDB" id="A0AAD7IXZ4"/>
<evidence type="ECO:0000313" key="3">
    <source>
        <dbReference type="Proteomes" id="UP001215598"/>
    </source>
</evidence>
<gene>
    <name evidence="2" type="ORF">B0H16DRAFT_823612</name>
</gene>
<organism evidence="2 3">
    <name type="scientific">Mycena metata</name>
    <dbReference type="NCBI Taxonomy" id="1033252"/>
    <lineage>
        <taxon>Eukaryota</taxon>
        <taxon>Fungi</taxon>
        <taxon>Dikarya</taxon>
        <taxon>Basidiomycota</taxon>
        <taxon>Agaricomycotina</taxon>
        <taxon>Agaricomycetes</taxon>
        <taxon>Agaricomycetidae</taxon>
        <taxon>Agaricales</taxon>
        <taxon>Marasmiineae</taxon>
        <taxon>Mycenaceae</taxon>
        <taxon>Mycena</taxon>
    </lineage>
</organism>
<reference evidence="2" key="1">
    <citation type="submission" date="2023-03" db="EMBL/GenBank/DDBJ databases">
        <title>Massive genome expansion in bonnet fungi (Mycena s.s.) driven by repeated elements and novel gene families across ecological guilds.</title>
        <authorList>
            <consortium name="Lawrence Berkeley National Laboratory"/>
            <person name="Harder C.B."/>
            <person name="Miyauchi S."/>
            <person name="Viragh M."/>
            <person name="Kuo A."/>
            <person name="Thoen E."/>
            <person name="Andreopoulos B."/>
            <person name="Lu D."/>
            <person name="Skrede I."/>
            <person name="Drula E."/>
            <person name="Henrissat B."/>
            <person name="Morin E."/>
            <person name="Kohler A."/>
            <person name="Barry K."/>
            <person name="LaButti K."/>
            <person name="Morin E."/>
            <person name="Salamov A."/>
            <person name="Lipzen A."/>
            <person name="Mereny Z."/>
            <person name="Hegedus B."/>
            <person name="Baldrian P."/>
            <person name="Stursova M."/>
            <person name="Weitz H."/>
            <person name="Taylor A."/>
            <person name="Grigoriev I.V."/>
            <person name="Nagy L.G."/>
            <person name="Martin F."/>
            <person name="Kauserud H."/>
        </authorList>
    </citation>
    <scope>NUCLEOTIDE SEQUENCE</scope>
    <source>
        <strain evidence="2">CBHHK182m</strain>
    </source>
</reference>
<dbReference type="EMBL" id="JARKIB010000061">
    <property type="protein sequence ID" value="KAJ7751666.1"/>
    <property type="molecule type" value="Genomic_DNA"/>
</dbReference>
<feature type="compositionally biased region" description="Polar residues" evidence="1">
    <location>
        <begin position="201"/>
        <end position="218"/>
    </location>
</feature>
<dbReference type="Proteomes" id="UP001215598">
    <property type="component" value="Unassembled WGS sequence"/>
</dbReference>
<feature type="region of interest" description="Disordered" evidence="1">
    <location>
        <begin position="54"/>
        <end position="83"/>
    </location>
</feature>
<feature type="region of interest" description="Disordered" evidence="1">
    <location>
        <begin position="161"/>
        <end position="181"/>
    </location>
</feature>